<keyword evidence="2" id="KW-0812">Transmembrane</keyword>
<dbReference type="KEGG" id="mrtj:KHC33_00800"/>
<dbReference type="GO" id="GO:0015225">
    <property type="term" value="F:biotin transmembrane transporter activity"/>
    <property type="evidence" value="ECO:0007669"/>
    <property type="project" value="UniProtKB-UniRule"/>
</dbReference>
<accession>A0A8E7B2E3</accession>
<dbReference type="Proteomes" id="UP000680656">
    <property type="component" value="Chromosome"/>
</dbReference>
<keyword evidence="1" id="KW-1003">Cell membrane</keyword>
<comment type="similarity">
    <text evidence="1">Belongs to the BioY family.</text>
</comment>
<proteinExistence type="inferred from homology"/>
<keyword evidence="4" id="KW-1185">Reference proteome</keyword>
<sequence>MTGDYHRSLIITHTTLFIAMTTVFSWISIPFIPVPITLQTLGVLLTGTIMKRYAGIPMALYLLLGAIGLPVFHNGAAGLGVLIGPTGGYLIGFIPAAIMVGLCYEQVSEKIHVAGLASGILIIYLFGLSWLILSVPMGIMPAIAAGMLPFIPGDIIKSTAAFLITKRIQPYTTRLTTR</sequence>
<dbReference type="PANTHER" id="PTHR34295:SF1">
    <property type="entry name" value="BIOTIN TRANSPORTER BIOY"/>
    <property type="match status" value="1"/>
</dbReference>
<keyword evidence="1" id="KW-0813">Transport</keyword>
<gene>
    <name evidence="3" type="ORF">KHC33_00800</name>
</gene>
<dbReference type="PIRSF" id="PIRSF016661">
    <property type="entry name" value="BioY"/>
    <property type="match status" value="1"/>
</dbReference>
<keyword evidence="2" id="KW-1133">Transmembrane helix</keyword>
<dbReference type="AlphaFoldDB" id="A0A8E7B2E3"/>
<dbReference type="InterPro" id="IPR003784">
    <property type="entry name" value="BioY"/>
</dbReference>
<feature type="transmembrane region" description="Helical" evidence="2">
    <location>
        <begin position="53"/>
        <end position="73"/>
    </location>
</feature>
<dbReference type="PANTHER" id="PTHR34295">
    <property type="entry name" value="BIOTIN TRANSPORTER BIOY"/>
    <property type="match status" value="1"/>
</dbReference>
<dbReference type="EMBL" id="CP075546">
    <property type="protein sequence ID" value="QVV89106.1"/>
    <property type="molecule type" value="Genomic_DNA"/>
</dbReference>
<dbReference type="GO" id="GO:0005886">
    <property type="term" value="C:plasma membrane"/>
    <property type="evidence" value="ECO:0007669"/>
    <property type="project" value="UniProtKB-SubCell"/>
</dbReference>
<organism evidence="3 4">
    <name type="scientific">Methanospirillum purgamenti</name>
    <dbReference type="NCBI Taxonomy" id="2834276"/>
    <lineage>
        <taxon>Archaea</taxon>
        <taxon>Methanobacteriati</taxon>
        <taxon>Methanobacteriota</taxon>
        <taxon>Stenosarchaea group</taxon>
        <taxon>Methanomicrobia</taxon>
        <taxon>Methanomicrobiales</taxon>
        <taxon>Methanospirillaceae</taxon>
        <taxon>Methanospirillum</taxon>
    </lineage>
</organism>
<dbReference type="RefSeq" id="WP_214419908.1">
    <property type="nucleotide sequence ID" value="NZ_CP075546.1"/>
</dbReference>
<feature type="transmembrane region" description="Helical" evidence="2">
    <location>
        <begin position="139"/>
        <end position="164"/>
    </location>
</feature>
<evidence type="ECO:0000313" key="3">
    <source>
        <dbReference type="EMBL" id="QVV89106.1"/>
    </source>
</evidence>
<comment type="subcellular location">
    <subcellularLocation>
        <location evidence="1">Cell membrane</location>
        <topology evidence="1">Multi-pass membrane protein</topology>
    </subcellularLocation>
</comment>
<dbReference type="Pfam" id="PF02632">
    <property type="entry name" value="BioY"/>
    <property type="match status" value="1"/>
</dbReference>
<evidence type="ECO:0000256" key="1">
    <source>
        <dbReference type="PIRNR" id="PIRNR016661"/>
    </source>
</evidence>
<name>A0A8E7B2E3_9EURY</name>
<protein>
    <submittedName>
        <fullName evidence="3">Biotin transporter BioY</fullName>
    </submittedName>
</protein>
<evidence type="ECO:0000256" key="2">
    <source>
        <dbReference type="SAM" id="Phobius"/>
    </source>
</evidence>
<evidence type="ECO:0000313" key="4">
    <source>
        <dbReference type="Proteomes" id="UP000680656"/>
    </source>
</evidence>
<feature type="transmembrane region" description="Helical" evidence="2">
    <location>
        <begin position="111"/>
        <end position="133"/>
    </location>
</feature>
<keyword evidence="1 2" id="KW-0472">Membrane</keyword>
<reference evidence="3 4" key="1">
    <citation type="submission" date="2021-05" db="EMBL/GenBank/DDBJ databases">
        <title>A novel Methanospirillum isolate from a pyrite-forming mixed culture.</title>
        <authorList>
            <person name="Bunk B."/>
            <person name="Sproer C."/>
            <person name="Spring S."/>
            <person name="Pester M."/>
        </authorList>
    </citation>
    <scope>NUCLEOTIDE SEQUENCE [LARGE SCALE GENOMIC DNA]</scope>
    <source>
        <strain evidence="3 4">J.3.6.1-F.2.7.3</strain>
    </source>
</reference>
<feature type="transmembrane region" description="Helical" evidence="2">
    <location>
        <begin position="16"/>
        <end position="41"/>
    </location>
</feature>
<feature type="transmembrane region" description="Helical" evidence="2">
    <location>
        <begin position="79"/>
        <end position="104"/>
    </location>
</feature>
<dbReference type="GeneID" id="65095678"/>
<dbReference type="Gene3D" id="1.10.1760.20">
    <property type="match status" value="1"/>
</dbReference>